<dbReference type="KEGG" id="mlc:MSB_A0638"/>
<evidence type="ECO:0000313" key="2">
    <source>
        <dbReference type="Proteomes" id="UP000008712"/>
    </source>
</evidence>
<dbReference type="EMBL" id="CP002108">
    <property type="protein sequence ID" value="ADR24393.1"/>
    <property type="molecule type" value="Genomic_DNA"/>
</dbReference>
<evidence type="ECO:0000313" key="1">
    <source>
        <dbReference type="EMBL" id="ADR24393.1"/>
    </source>
</evidence>
<name>E4PUP1_MYCLG</name>
<dbReference type="Proteomes" id="UP000008712">
    <property type="component" value="Chromosome"/>
</dbReference>
<gene>
    <name evidence="1" type="ordered locus">MSB_A0638</name>
</gene>
<dbReference type="eggNOG" id="COG5421">
    <property type="taxonomic scope" value="Bacteria"/>
</dbReference>
<sequence>MGFSIEIREVPRPKNTIIKKLGSNWVVIEKITCERKNGSNQRKEGKVIGHIIDKVFVRKENVKKEISLKNFGDYELAKLVSKDILNELKEVYRNEMAENLYAIPLLRSINPKMTNNKIEEVYEESFISVNFQNLKLDKNDISKF</sequence>
<keyword evidence="2" id="KW-1185">Reference proteome</keyword>
<dbReference type="HOGENOM" id="CLU_1804023_0_0_14"/>
<proteinExistence type="predicted"/>
<dbReference type="AlphaFoldDB" id="E4PUP1"/>
<accession>E4PUP1</accession>
<organism evidence="1 2">
    <name type="scientific">Mycoplasma leachii (strain DSM 21131 / NCTC 10133 / N29 / PG50)</name>
    <dbReference type="NCBI Taxonomy" id="880447"/>
    <lineage>
        <taxon>Bacteria</taxon>
        <taxon>Bacillati</taxon>
        <taxon>Mycoplasmatota</taxon>
        <taxon>Mollicutes</taxon>
        <taxon>Mycoplasmataceae</taxon>
        <taxon>Mycoplasma</taxon>
    </lineage>
</organism>
<dbReference type="OrthoDB" id="395037at2"/>
<reference evidence="2" key="1">
    <citation type="submission" date="2010-07" db="EMBL/GenBank/DDBJ databases">
        <title>Genome sequence of Mycoplasma leachii PG50 MU clone A8.</title>
        <authorList>
            <person name="Wise K."/>
            <person name="Calcutt M.J."/>
            <person name="Foecking M.F."/>
            <person name="Madupu R."/>
            <person name="DeBoy R.T."/>
            <person name="Roske K."/>
            <person name="Martin T.R."/>
            <person name="Hvinden M.L."/>
            <person name="Durkin A.S."/>
            <person name="Glass J."/>
            <person name="Methe B.A."/>
        </authorList>
    </citation>
    <scope>NUCLEOTIDE SEQUENCE [LARGE SCALE GENOMIC DNA]</scope>
    <source>
        <strain evidence="2">DSM 21131 / NCTC 10133 / N29 / PG50</strain>
    </source>
</reference>
<reference evidence="1 2" key="2">
    <citation type="journal article" date="2012" name="J. Bacteriol.">
        <title>Complete Genome Sequences of Mycoplasma leachii Strain PG50T and the Pathogenic Mycoplasma mycoides subsp. mycoides Small Colony Biotype Strain Gladysdale.</title>
        <authorList>
            <person name="Wise K.S."/>
            <person name="Calcutt M.J."/>
            <person name="Foecking M.F."/>
            <person name="Madupu R."/>
            <person name="Deboy R.T."/>
            <person name="Roske K."/>
            <person name="Hvinden M.L."/>
            <person name="Martin T.R."/>
            <person name="Durkin A.S."/>
            <person name="Glass J.I."/>
            <person name="Methe B.A."/>
        </authorList>
    </citation>
    <scope>NUCLEOTIDE SEQUENCE [LARGE SCALE GENOMIC DNA]</scope>
    <source>
        <strain evidence="2">DSM 21131 / NCTC 10133 / N29 / PG50</strain>
    </source>
</reference>
<protein>
    <submittedName>
        <fullName evidence="1">Conserved domain protein</fullName>
    </submittedName>
</protein>